<organism evidence="3 4">
    <name type="scientific">Derxia gummosa DSM 723</name>
    <dbReference type="NCBI Taxonomy" id="1121388"/>
    <lineage>
        <taxon>Bacteria</taxon>
        <taxon>Pseudomonadati</taxon>
        <taxon>Pseudomonadota</taxon>
        <taxon>Betaproteobacteria</taxon>
        <taxon>Burkholderiales</taxon>
        <taxon>Alcaligenaceae</taxon>
        <taxon>Derxia</taxon>
    </lineage>
</organism>
<dbReference type="RefSeq" id="WP_028311330.1">
    <property type="nucleotide sequence ID" value="NZ_AXWS01000008.1"/>
</dbReference>
<keyword evidence="3" id="KW-1185">Reference proteome</keyword>
<accession>A0A8B6X3G3</accession>
<name>A0A8B6X3G3_9BURK</name>
<dbReference type="InterPro" id="IPR006660">
    <property type="entry name" value="Arsenate_reductase-like"/>
</dbReference>
<reference evidence="4" key="1">
    <citation type="submission" date="2025-08" db="UniProtKB">
        <authorList>
            <consortium name="RefSeq"/>
        </authorList>
    </citation>
    <scope>IDENTIFICATION</scope>
</reference>
<evidence type="ECO:0000313" key="4">
    <source>
        <dbReference type="RefSeq" id="WP_028311330.1"/>
    </source>
</evidence>
<dbReference type="Proteomes" id="UP000675920">
    <property type="component" value="Unplaced"/>
</dbReference>
<dbReference type="InterPro" id="IPR006504">
    <property type="entry name" value="Tscrpt_reg_Spx/MgsR"/>
</dbReference>
<dbReference type="OrthoDB" id="9803749at2"/>
<dbReference type="AlphaFoldDB" id="A0A8B6X3G3"/>
<dbReference type="CDD" id="cd03035">
    <property type="entry name" value="ArsC_Yffb"/>
    <property type="match status" value="1"/>
</dbReference>
<dbReference type="Pfam" id="PF03960">
    <property type="entry name" value="ArsC"/>
    <property type="match status" value="1"/>
</dbReference>
<dbReference type="Gene3D" id="3.40.30.10">
    <property type="entry name" value="Glutaredoxin"/>
    <property type="match status" value="1"/>
</dbReference>
<protein>
    <submittedName>
        <fullName evidence="4">Arsenate reductase</fullName>
    </submittedName>
</protein>
<dbReference type="PANTHER" id="PTHR30041:SF8">
    <property type="entry name" value="PROTEIN YFFB"/>
    <property type="match status" value="1"/>
</dbReference>
<sequence>MAITLHGIPNCSTVKKARAWLEARGVDYSFRDYKKTPPTRTEIEGWLVHLTTEALVNRKGTTWRQLDEAQREAAATRDGAIELMIAKPSVIKRPLVEGAAECLLGFDEAAYARVFG</sequence>
<evidence type="ECO:0000256" key="1">
    <source>
        <dbReference type="ARBA" id="ARBA00007198"/>
    </source>
</evidence>
<dbReference type="SUPFAM" id="SSF52833">
    <property type="entry name" value="Thioredoxin-like"/>
    <property type="match status" value="1"/>
</dbReference>
<dbReference type="PROSITE" id="PS51353">
    <property type="entry name" value="ARSC"/>
    <property type="match status" value="1"/>
</dbReference>
<dbReference type="InterPro" id="IPR036249">
    <property type="entry name" value="Thioredoxin-like_sf"/>
</dbReference>
<dbReference type="NCBIfam" id="TIGR01617">
    <property type="entry name" value="arsC_related"/>
    <property type="match status" value="1"/>
</dbReference>
<dbReference type="PANTHER" id="PTHR30041">
    <property type="entry name" value="ARSENATE REDUCTASE"/>
    <property type="match status" value="1"/>
</dbReference>
<comment type="similarity">
    <text evidence="1 2">Belongs to the ArsC family.</text>
</comment>
<evidence type="ECO:0000256" key="2">
    <source>
        <dbReference type="PROSITE-ProRule" id="PRU01282"/>
    </source>
</evidence>
<evidence type="ECO:0000313" key="3">
    <source>
        <dbReference type="Proteomes" id="UP000675920"/>
    </source>
</evidence>
<proteinExistence type="inferred from homology"/>